<dbReference type="GO" id="GO:0016620">
    <property type="term" value="F:oxidoreductase activity, acting on the aldehyde or oxo group of donors, NAD or NADP as acceptor"/>
    <property type="evidence" value="ECO:0007669"/>
    <property type="project" value="InterPro"/>
</dbReference>
<dbReference type="Gene3D" id="3.40.309.10">
    <property type="entry name" value="Aldehyde Dehydrogenase, Chain A, domain 2"/>
    <property type="match status" value="1"/>
</dbReference>
<feature type="domain" description="Aldehyde dehydrogenase" evidence="5">
    <location>
        <begin position="20"/>
        <end position="494"/>
    </location>
</feature>
<dbReference type="FunFam" id="3.40.605.10:FF:000007">
    <property type="entry name" value="NAD/NADP-dependent betaine aldehyde dehydrogenase"/>
    <property type="match status" value="1"/>
</dbReference>
<reference evidence="6" key="1">
    <citation type="submission" date="2023-10" db="EMBL/GenBank/DDBJ databases">
        <authorList>
            <person name="Noh H."/>
        </authorList>
    </citation>
    <scope>NUCLEOTIDE SEQUENCE</scope>
    <source>
        <strain evidence="6">DUCC4014</strain>
    </source>
</reference>
<name>A0AAF1BJT6_9TREE</name>
<comment type="similarity">
    <text evidence="1 4">Belongs to the aldehyde dehydrogenase family.</text>
</comment>
<dbReference type="EMBL" id="CP086715">
    <property type="protein sequence ID" value="WOO78749.1"/>
    <property type="molecule type" value="Genomic_DNA"/>
</dbReference>
<evidence type="ECO:0000313" key="6">
    <source>
        <dbReference type="EMBL" id="WOO78749.1"/>
    </source>
</evidence>
<gene>
    <name evidence="6" type="primary">betB</name>
    <name evidence="6" type="ORF">LOC62_02G002288</name>
</gene>
<evidence type="ECO:0000256" key="2">
    <source>
        <dbReference type="ARBA" id="ARBA00023002"/>
    </source>
</evidence>
<accession>A0AAF1BJT6</accession>
<dbReference type="PROSITE" id="PS00687">
    <property type="entry name" value="ALDEHYDE_DEHYDR_GLU"/>
    <property type="match status" value="1"/>
</dbReference>
<keyword evidence="2 4" id="KW-0560">Oxidoreductase</keyword>
<dbReference type="InterPro" id="IPR016161">
    <property type="entry name" value="Ald_DH/histidinol_DH"/>
</dbReference>
<dbReference type="PANTHER" id="PTHR11699">
    <property type="entry name" value="ALDEHYDE DEHYDROGENASE-RELATED"/>
    <property type="match status" value="1"/>
</dbReference>
<evidence type="ECO:0000256" key="1">
    <source>
        <dbReference type="ARBA" id="ARBA00009986"/>
    </source>
</evidence>
<protein>
    <submittedName>
        <fullName evidence="6">NAD/NADP-dependent betaine aldehyde dehydrogenase</fullName>
    </submittedName>
</protein>
<sequence length="511" mass="53579">MTFASEIHTFYDGRPQPSSSGKTTFQSIDPSTAKPLATVYTTTPAQLDAAVASAQKAFPEWSRTAPAARARVLLKAAALLRERNDALAKTESLDTGKSWSETSTVDIATGADVLEYYAYHVAAGGLDGKSTVLRAGPGGAEITTTHEPLGVCGGIGAWNYPIQIALWKSAACLAAGNCMVYKPSEVTPLHGNTLAAIYVEAGLPAGVFNVIYGDGPAAGVPLVAHPGIAKVSFTGQVSTGSKVASAASGAMKSVTMELGGKSPLVILPDADVDEAADVAMLANFYSSGQVCTNGTRVFVPDTLLPAVEAAIVQRCREGIRMGLPLDETTNFGPVVSKVHQQKVASYIQHGKEVDRARVLYDGGADAQAKWPTSDGFWVPPVVFSDCTDSMKVATEEIFGPVMCILPYSTKGDKDAWLAELVRRANDTQMGLAGGVVATDLDLAAQVVRQLEAGITWINTWGESPAEMPVGGWKMSGIGVENGHEGIRAYTRTKSTLVQYGKGACAGVFSKL</sequence>
<proteinExistence type="inferred from homology"/>
<dbReference type="InterPro" id="IPR016160">
    <property type="entry name" value="Ald_DH_CS_CYS"/>
</dbReference>
<dbReference type="Gene3D" id="3.40.605.10">
    <property type="entry name" value="Aldehyde Dehydrogenase, Chain A, domain 1"/>
    <property type="match status" value="1"/>
</dbReference>
<evidence type="ECO:0000313" key="7">
    <source>
        <dbReference type="Proteomes" id="UP000827549"/>
    </source>
</evidence>
<dbReference type="Pfam" id="PF00171">
    <property type="entry name" value="Aldedh"/>
    <property type="match status" value="1"/>
</dbReference>
<dbReference type="InterPro" id="IPR016162">
    <property type="entry name" value="Ald_DH_N"/>
</dbReference>
<dbReference type="InterPro" id="IPR016163">
    <property type="entry name" value="Ald_DH_C"/>
</dbReference>
<dbReference type="InterPro" id="IPR015590">
    <property type="entry name" value="Aldehyde_DH_dom"/>
</dbReference>
<dbReference type="Proteomes" id="UP000827549">
    <property type="component" value="Chromosome 2"/>
</dbReference>
<keyword evidence="7" id="KW-1185">Reference proteome</keyword>
<feature type="active site" evidence="3">
    <location>
        <position position="257"/>
    </location>
</feature>
<dbReference type="GeneID" id="87805536"/>
<dbReference type="AlphaFoldDB" id="A0AAF1BJT6"/>
<dbReference type="RefSeq" id="XP_062624781.1">
    <property type="nucleotide sequence ID" value="XM_062768797.1"/>
</dbReference>
<dbReference type="NCBIfam" id="NF009725">
    <property type="entry name" value="PRK13252.1"/>
    <property type="match status" value="1"/>
</dbReference>
<evidence type="ECO:0000256" key="4">
    <source>
        <dbReference type="RuleBase" id="RU003345"/>
    </source>
</evidence>
<dbReference type="SUPFAM" id="SSF53720">
    <property type="entry name" value="ALDH-like"/>
    <property type="match status" value="1"/>
</dbReference>
<dbReference type="InterPro" id="IPR029510">
    <property type="entry name" value="Ald_DH_CS_GLU"/>
</dbReference>
<evidence type="ECO:0000256" key="3">
    <source>
        <dbReference type="PROSITE-ProRule" id="PRU10007"/>
    </source>
</evidence>
<dbReference type="PROSITE" id="PS00070">
    <property type="entry name" value="ALDEHYDE_DEHYDR_CYS"/>
    <property type="match status" value="1"/>
</dbReference>
<organism evidence="6 7">
    <name type="scientific">Vanrija pseudolonga</name>
    <dbReference type="NCBI Taxonomy" id="143232"/>
    <lineage>
        <taxon>Eukaryota</taxon>
        <taxon>Fungi</taxon>
        <taxon>Dikarya</taxon>
        <taxon>Basidiomycota</taxon>
        <taxon>Agaricomycotina</taxon>
        <taxon>Tremellomycetes</taxon>
        <taxon>Trichosporonales</taxon>
        <taxon>Trichosporonaceae</taxon>
        <taxon>Vanrija</taxon>
    </lineage>
</organism>
<evidence type="ECO:0000259" key="5">
    <source>
        <dbReference type="Pfam" id="PF00171"/>
    </source>
</evidence>